<evidence type="ECO:0000313" key="1">
    <source>
        <dbReference type="EMBL" id="XAO73596.1"/>
    </source>
</evidence>
<dbReference type="AlphaFoldDB" id="A0AAU6WLG5"/>
<keyword evidence="2" id="KW-1185">Reference proteome</keyword>
<dbReference type="Proteomes" id="UP001463665">
    <property type="component" value="Chromosome"/>
</dbReference>
<organism evidence="1 2">
    <name type="scientific">Chryseobacterium endophyticum</name>
    <dbReference type="NCBI Taxonomy" id="1854762"/>
    <lineage>
        <taxon>Bacteria</taxon>
        <taxon>Pseudomonadati</taxon>
        <taxon>Bacteroidota</taxon>
        <taxon>Flavobacteriia</taxon>
        <taxon>Flavobacteriales</taxon>
        <taxon>Weeksellaceae</taxon>
        <taxon>Chryseobacterium group</taxon>
        <taxon>Chryseobacterium</taxon>
    </lineage>
</organism>
<protein>
    <recommendedName>
        <fullName evidence="3">DUF4412 domain-containing protein</fullName>
    </recommendedName>
</protein>
<proteinExistence type="predicted"/>
<sequence length="233" mass="28157">MEGNKNIFMKKLIPLFFIFICMRIFSQEYHFDYSVESQENQTKPNKEKRISTSFYDTRNNVYLQLAKYDNRLRASIYDKDKYLRHSFKVTETKGSVIFEYTHTNDFSKSKNYSFSKNEIIEVNQIDSLHYEVVVFKNKKKTKRRLTAIVSLEKSKFNYLEMYIEHSKTDEMKNKIKQYLDLTSNHYIITNIKLDYSEGYSSEISYKITNVDFLLKLPEKLIIKEYDFFNEFQK</sequence>
<reference evidence="1 2" key="1">
    <citation type="submission" date="2024-04" db="EMBL/GenBank/DDBJ databases">
        <title>Genome sequencing and assembly of rice foliar adapted Chryseobacterium endophyticum OsEnb-ALM-A6.</title>
        <authorList>
            <person name="Kumar S."/>
            <person name="Javed M."/>
            <person name="Chouhan V."/>
            <person name="Charishma K."/>
            <person name="Patel A."/>
            <person name="Kumar M."/>
            <person name="Sahu K.P."/>
            <person name="Kumar A."/>
        </authorList>
    </citation>
    <scope>NUCLEOTIDE SEQUENCE [LARGE SCALE GENOMIC DNA]</scope>
    <source>
        <strain evidence="1 2">OsEnb-ALM-A6</strain>
    </source>
</reference>
<dbReference type="RefSeq" id="WP_345766028.1">
    <property type="nucleotide sequence ID" value="NZ_CP154834.1"/>
</dbReference>
<dbReference type="EMBL" id="CP154834">
    <property type="protein sequence ID" value="XAO73596.1"/>
    <property type="molecule type" value="Genomic_DNA"/>
</dbReference>
<gene>
    <name evidence="1" type="ORF">AAFP95_18005</name>
</gene>
<name>A0AAU6WLG5_9FLAO</name>
<accession>A0AAU6WLG5</accession>
<evidence type="ECO:0000313" key="2">
    <source>
        <dbReference type="Proteomes" id="UP001463665"/>
    </source>
</evidence>
<evidence type="ECO:0008006" key="3">
    <source>
        <dbReference type="Google" id="ProtNLM"/>
    </source>
</evidence>